<evidence type="ECO:0000256" key="6">
    <source>
        <dbReference type="ARBA" id="ARBA00023136"/>
    </source>
</evidence>
<sequence length="197" mass="22606">MRALTLLLAVCCAVTYVAGYTITLKTYQHDCYHEEIKKDSFYTISYEVGGNDLVDFMVTGPDGLSIKNILQQNSANFDFPEHLASGKYTYCFMNPTSSPTDKTINFHAHGVDHDELMPIEEKASPLEKEVIQLAQSIERILDHHDYMIVREEEHRDTAESTNSRVKWWAAVQIFLVGAACAWQIWYLKSFFEVKRVV</sequence>
<evidence type="ECO:0000256" key="1">
    <source>
        <dbReference type="ARBA" id="ARBA00004479"/>
    </source>
</evidence>
<accession>A0A4P9ZUW4</accession>
<keyword evidence="13" id="KW-1185">Reference proteome</keyword>
<dbReference type="InterPro" id="IPR009038">
    <property type="entry name" value="GOLD_dom"/>
</dbReference>
<feature type="transmembrane region" description="Helical" evidence="9">
    <location>
        <begin position="167"/>
        <end position="187"/>
    </location>
</feature>
<evidence type="ECO:0000256" key="5">
    <source>
        <dbReference type="ARBA" id="ARBA00022989"/>
    </source>
</evidence>
<evidence type="ECO:0000256" key="2">
    <source>
        <dbReference type="ARBA" id="ARBA00007104"/>
    </source>
</evidence>
<evidence type="ECO:0000256" key="7">
    <source>
        <dbReference type="ARBA" id="ARBA00037847"/>
    </source>
</evidence>
<feature type="chain" id="PRO_5020815295" evidence="10">
    <location>
        <begin position="20"/>
        <end position="197"/>
    </location>
</feature>
<dbReference type="AlphaFoldDB" id="A0A4P9ZUW4"/>
<feature type="domain" description="GOLD" evidence="11">
    <location>
        <begin position="29"/>
        <end position="110"/>
    </location>
</feature>
<feature type="signal peptide" evidence="10">
    <location>
        <begin position="1"/>
        <end position="19"/>
    </location>
</feature>
<keyword evidence="3 8" id="KW-0812">Transmembrane</keyword>
<dbReference type="SMART" id="SM01190">
    <property type="entry name" value="EMP24_GP25L"/>
    <property type="match status" value="1"/>
</dbReference>
<evidence type="ECO:0000256" key="3">
    <source>
        <dbReference type="ARBA" id="ARBA00022692"/>
    </source>
</evidence>
<evidence type="ECO:0000256" key="10">
    <source>
        <dbReference type="SAM" id="SignalP"/>
    </source>
</evidence>
<dbReference type="OrthoDB" id="62956at2759"/>
<keyword evidence="5 9" id="KW-1133">Transmembrane helix</keyword>
<keyword evidence="4 10" id="KW-0732">Signal</keyword>
<name>A0A4P9ZUW4_9FUNG</name>
<reference evidence="13" key="1">
    <citation type="journal article" date="2018" name="Nat. Microbiol.">
        <title>Leveraging single-cell genomics to expand the fungal tree of life.</title>
        <authorList>
            <person name="Ahrendt S.R."/>
            <person name="Quandt C.A."/>
            <person name="Ciobanu D."/>
            <person name="Clum A."/>
            <person name="Salamov A."/>
            <person name="Andreopoulos B."/>
            <person name="Cheng J.F."/>
            <person name="Woyke T."/>
            <person name="Pelin A."/>
            <person name="Henrissat B."/>
            <person name="Reynolds N.K."/>
            <person name="Benny G.L."/>
            <person name="Smith M.E."/>
            <person name="James T.Y."/>
            <person name="Grigoriev I.V."/>
        </authorList>
    </citation>
    <scope>NUCLEOTIDE SEQUENCE [LARGE SCALE GENOMIC DNA]</scope>
    <source>
        <strain evidence="13">RSA 468</strain>
    </source>
</reference>
<dbReference type="SUPFAM" id="SSF101576">
    <property type="entry name" value="Supernatant protein factor (SPF), C-terminal domain"/>
    <property type="match status" value="1"/>
</dbReference>
<evidence type="ECO:0000313" key="13">
    <source>
        <dbReference type="Proteomes" id="UP000268162"/>
    </source>
</evidence>
<proteinExistence type="inferred from homology"/>
<organism evidence="12 13">
    <name type="scientific">Dimargaris cristalligena</name>
    <dbReference type="NCBI Taxonomy" id="215637"/>
    <lineage>
        <taxon>Eukaryota</taxon>
        <taxon>Fungi</taxon>
        <taxon>Fungi incertae sedis</taxon>
        <taxon>Zoopagomycota</taxon>
        <taxon>Kickxellomycotina</taxon>
        <taxon>Dimargaritomycetes</taxon>
        <taxon>Dimargaritales</taxon>
        <taxon>Dimargaritaceae</taxon>
        <taxon>Dimargaris</taxon>
    </lineage>
</organism>
<comment type="subcellular location">
    <subcellularLocation>
        <location evidence="7">Endomembrane system</location>
        <topology evidence="7">Single-pass membrane protein</topology>
    </subcellularLocation>
    <subcellularLocation>
        <location evidence="1 8">Membrane</location>
        <topology evidence="1 8">Single-pass type I membrane protein</topology>
    </subcellularLocation>
</comment>
<keyword evidence="6 9" id="KW-0472">Membrane</keyword>
<dbReference type="STRING" id="215637.A0A4P9ZUW4"/>
<dbReference type="PROSITE" id="PS50866">
    <property type="entry name" value="GOLD"/>
    <property type="match status" value="1"/>
</dbReference>
<evidence type="ECO:0000256" key="4">
    <source>
        <dbReference type="ARBA" id="ARBA00022729"/>
    </source>
</evidence>
<dbReference type="PANTHER" id="PTHR22811">
    <property type="entry name" value="TRANSMEMBRANE EMP24 DOMAIN-CONTAINING PROTEIN"/>
    <property type="match status" value="1"/>
</dbReference>
<comment type="similarity">
    <text evidence="2 8">Belongs to the EMP24/GP25L family.</text>
</comment>
<dbReference type="GO" id="GO:0016020">
    <property type="term" value="C:membrane"/>
    <property type="evidence" value="ECO:0007669"/>
    <property type="project" value="UniProtKB-SubCell"/>
</dbReference>
<dbReference type="Proteomes" id="UP000268162">
    <property type="component" value="Unassembled WGS sequence"/>
</dbReference>
<evidence type="ECO:0000256" key="8">
    <source>
        <dbReference type="RuleBase" id="RU003827"/>
    </source>
</evidence>
<dbReference type="Pfam" id="PF01105">
    <property type="entry name" value="EMP24_GP25L"/>
    <property type="match status" value="1"/>
</dbReference>
<dbReference type="InterPro" id="IPR036598">
    <property type="entry name" value="GOLD_dom_sf"/>
</dbReference>
<dbReference type="GO" id="GO:0012505">
    <property type="term" value="C:endomembrane system"/>
    <property type="evidence" value="ECO:0007669"/>
    <property type="project" value="UniProtKB-SubCell"/>
</dbReference>
<dbReference type="InterPro" id="IPR015720">
    <property type="entry name" value="Emp24-like"/>
</dbReference>
<evidence type="ECO:0000259" key="11">
    <source>
        <dbReference type="PROSITE" id="PS50866"/>
    </source>
</evidence>
<evidence type="ECO:0000256" key="9">
    <source>
        <dbReference type="SAM" id="Phobius"/>
    </source>
</evidence>
<dbReference type="EMBL" id="ML002609">
    <property type="protein sequence ID" value="RKP36701.1"/>
    <property type="molecule type" value="Genomic_DNA"/>
</dbReference>
<protein>
    <submittedName>
        <fullName evidence="12">Emp24/gp25L/p24 family/GOLD-domain-containing protein</fullName>
    </submittedName>
</protein>
<gene>
    <name evidence="12" type="ORF">BJ085DRAFT_18382</name>
</gene>
<evidence type="ECO:0000313" key="12">
    <source>
        <dbReference type="EMBL" id="RKP36701.1"/>
    </source>
</evidence>